<evidence type="ECO:0000259" key="2">
    <source>
        <dbReference type="Pfam" id="PF00857"/>
    </source>
</evidence>
<name>A0A507ATV6_9PEZI</name>
<evidence type="ECO:0000313" key="3">
    <source>
        <dbReference type="EMBL" id="TPX11173.1"/>
    </source>
</evidence>
<keyword evidence="4" id="KW-1185">Reference proteome</keyword>
<accession>A0A507ATV6</accession>
<dbReference type="InterPro" id="IPR050993">
    <property type="entry name" value="Isochorismatase_domain"/>
</dbReference>
<feature type="domain" description="Isochorismatase-like" evidence="2">
    <location>
        <begin position="67"/>
        <end position="217"/>
    </location>
</feature>
<dbReference type="PANTHER" id="PTHR14119">
    <property type="entry name" value="HYDROLASE"/>
    <property type="match status" value="1"/>
</dbReference>
<evidence type="ECO:0000313" key="4">
    <source>
        <dbReference type="Proteomes" id="UP000319257"/>
    </source>
</evidence>
<dbReference type="Proteomes" id="UP000319257">
    <property type="component" value="Unassembled WGS sequence"/>
</dbReference>
<comment type="similarity">
    <text evidence="1">Belongs to the isochorismatase family.</text>
</comment>
<dbReference type="Pfam" id="PF00857">
    <property type="entry name" value="Isochorismatase"/>
    <property type="match status" value="1"/>
</dbReference>
<dbReference type="Gene3D" id="3.40.50.850">
    <property type="entry name" value="Isochorismatase-like"/>
    <property type="match status" value="1"/>
</dbReference>
<dbReference type="AlphaFoldDB" id="A0A507ATV6"/>
<dbReference type="InParanoid" id="A0A507ATV6"/>
<dbReference type="RefSeq" id="XP_030992884.1">
    <property type="nucleotide sequence ID" value="XM_031144973.1"/>
</dbReference>
<proteinExistence type="inferred from homology"/>
<gene>
    <name evidence="3" type="ORF">E0L32_000991</name>
</gene>
<dbReference type="GeneID" id="41968438"/>
<dbReference type="OrthoDB" id="269496at2759"/>
<dbReference type="SUPFAM" id="SSF52499">
    <property type="entry name" value="Isochorismatase-like hydrolases"/>
    <property type="match status" value="1"/>
</dbReference>
<dbReference type="InterPro" id="IPR000868">
    <property type="entry name" value="Isochorismatase-like_dom"/>
</dbReference>
<dbReference type="InterPro" id="IPR036380">
    <property type="entry name" value="Isochorismatase-like_sf"/>
</dbReference>
<evidence type="ECO:0000256" key="1">
    <source>
        <dbReference type="ARBA" id="ARBA00006336"/>
    </source>
</evidence>
<dbReference type="PANTHER" id="PTHR14119:SF3">
    <property type="entry name" value="ISOCHORISMATASE DOMAIN-CONTAINING PROTEIN 2"/>
    <property type="match status" value="1"/>
</dbReference>
<comment type="caution">
    <text evidence="3">The sequence shown here is derived from an EMBL/GenBank/DDBJ whole genome shotgun (WGS) entry which is preliminary data.</text>
</comment>
<reference evidence="3 4" key="1">
    <citation type="submission" date="2019-06" db="EMBL/GenBank/DDBJ databases">
        <title>Draft genome sequence of the filamentous fungus Phialemoniopsis curvata isolated from diesel fuel.</title>
        <authorList>
            <person name="Varaljay V.A."/>
            <person name="Lyon W.J."/>
            <person name="Crouch A.L."/>
            <person name="Drake C.E."/>
            <person name="Hollomon J.M."/>
            <person name="Nadeau L.J."/>
            <person name="Nunn H.S."/>
            <person name="Stevenson B.S."/>
            <person name="Bojanowski C.L."/>
            <person name="Crookes-Goodson W.J."/>
        </authorList>
    </citation>
    <scope>NUCLEOTIDE SEQUENCE [LARGE SCALE GENOMIC DNA]</scope>
    <source>
        <strain evidence="3 4">D216</strain>
    </source>
</reference>
<dbReference type="STRING" id="1093900.A0A507ATV6"/>
<dbReference type="EMBL" id="SKBQ01000004">
    <property type="protein sequence ID" value="TPX11173.1"/>
    <property type="molecule type" value="Genomic_DNA"/>
</dbReference>
<protein>
    <recommendedName>
        <fullName evidence="2">Isochorismatase-like domain-containing protein</fullName>
    </recommendedName>
</protein>
<organism evidence="3 4">
    <name type="scientific">Thyridium curvatum</name>
    <dbReference type="NCBI Taxonomy" id="1093900"/>
    <lineage>
        <taxon>Eukaryota</taxon>
        <taxon>Fungi</taxon>
        <taxon>Dikarya</taxon>
        <taxon>Ascomycota</taxon>
        <taxon>Pezizomycotina</taxon>
        <taxon>Sordariomycetes</taxon>
        <taxon>Sordariomycetidae</taxon>
        <taxon>Thyridiales</taxon>
        <taxon>Thyridiaceae</taxon>
        <taxon>Thyridium</taxon>
    </lineage>
</organism>
<sequence length="261" mass="28318">MSQFQKPPRGQRKSLFVIQRASSQRLMLLSPGSQALCLVRQPLSRPGAPGYHDHACLDLSLPLRNSVCDLQEKFRNAIWEFDKVILTTKKLLQAAQALSIPVVATTQNKARLGETVPELAPLLAQLGAHEEDKTLFSMYLPAVAERLLSQAPAPAPADVAIVGIESHICVTQTALDLLRAGHNVYVLADGVSSCNRQEVGLALDRLRCAGAVVTTSESWLYDMMRDAARPEFRAVAGVVKATKDDTQRALSGLFPGPGPKM</sequence>